<dbReference type="InterPro" id="IPR043504">
    <property type="entry name" value="Peptidase_S1_PA_chymotrypsin"/>
</dbReference>
<dbReference type="SUPFAM" id="SSF50494">
    <property type="entry name" value="Trypsin-like serine proteases"/>
    <property type="match status" value="1"/>
</dbReference>
<organism evidence="1">
    <name type="scientific">marine sediment metagenome</name>
    <dbReference type="NCBI Taxonomy" id="412755"/>
    <lineage>
        <taxon>unclassified sequences</taxon>
        <taxon>metagenomes</taxon>
        <taxon>ecological metagenomes</taxon>
    </lineage>
</organism>
<accession>A0A0F9PJ99</accession>
<name>A0A0F9PJ99_9ZZZZ</name>
<evidence type="ECO:0000313" key="1">
    <source>
        <dbReference type="EMBL" id="KKN31890.1"/>
    </source>
</evidence>
<dbReference type="AlphaFoldDB" id="A0A0F9PJ99"/>
<gene>
    <name evidence="1" type="ORF">LCGC14_0819340</name>
</gene>
<proteinExistence type="predicted"/>
<comment type="caution">
    <text evidence="1">The sequence shown here is derived from an EMBL/GenBank/DDBJ whole genome shotgun (WGS) entry which is preliminary data.</text>
</comment>
<dbReference type="InterPro" id="IPR009003">
    <property type="entry name" value="Peptidase_S1_PA"/>
</dbReference>
<protein>
    <recommendedName>
        <fullName evidence="2">Serine protease</fullName>
    </recommendedName>
</protein>
<dbReference type="Pfam" id="PF13365">
    <property type="entry name" value="Trypsin_2"/>
    <property type="match status" value="1"/>
</dbReference>
<dbReference type="EMBL" id="LAZR01002295">
    <property type="protein sequence ID" value="KKN31890.1"/>
    <property type="molecule type" value="Genomic_DNA"/>
</dbReference>
<sequence>MIGGEKTISKELIIQTKKSIAFMGEFIQNKMRPYASGFFISVQGLTYLVTAKHVIYDNNSNSLKDGNLNVFTVSKIENTIYREPLSRIKTNFNVDWIFHENKEVDLAIIPFASDPGKTDVLRIPQNLFVKIDQLFELDEVFFISYQPGIKFNNIFNPIIRNGIISIINKDKTFYIDGFAFPGNSGSPVFFKPKGFSLTEKGMKIGGHPLNGKFIGIIGGYLTYSDIAVSVQTGRPRIRFEENTGLSIVWSIDYLIEIIESTNFKNQLQNLKERLK</sequence>
<reference evidence="1" key="1">
    <citation type="journal article" date="2015" name="Nature">
        <title>Complex archaea that bridge the gap between prokaryotes and eukaryotes.</title>
        <authorList>
            <person name="Spang A."/>
            <person name="Saw J.H."/>
            <person name="Jorgensen S.L."/>
            <person name="Zaremba-Niedzwiedzka K."/>
            <person name="Martijn J."/>
            <person name="Lind A.E."/>
            <person name="van Eijk R."/>
            <person name="Schleper C."/>
            <person name="Guy L."/>
            <person name="Ettema T.J."/>
        </authorList>
    </citation>
    <scope>NUCLEOTIDE SEQUENCE</scope>
</reference>
<dbReference type="Gene3D" id="2.40.10.10">
    <property type="entry name" value="Trypsin-like serine proteases"/>
    <property type="match status" value="2"/>
</dbReference>
<evidence type="ECO:0008006" key="2">
    <source>
        <dbReference type="Google" id="ProtNLM"/>
    </source>
</evidence>